<feature type="transmembrane region" description="Helical" evidence="6">
    <location>
        <begin position="38"/>
        <end position="55"/>
    </location>
</feature>
<dbReference type="InterPro" id="IPR037185">
    <property type="entry name" value="EmrE-like"/>
</dbReference>
<evidence type="ECO:0000256" key="2">
    <source>
        <dbReference type="ARBA" id="ARBA00022475"/>
    </source>
</evidence>
<reference evidence="8 9" key="1">
    <citation type="submission" date="2019-02" db="EMBL/GenBank/DDBJ databases">
        <title>Genomic Encyclopedia of Archaeal and Bacterial Type Strains, Phase II (KMG-II): from individual species to whole genera.</title>
        <authorList>
            <person name="Goeker M."/>
        </authorList>
    </citation>
    <scope>NUCLEOTIDE SEQUENCE [LARGE SCALE GENOMIC DNA]</scope>
    <source>
        <strain evidence="8 9">DSM 18101</strain>
    </source>
</reference>
<dbReference type="InterPro" id="IPR051258">
    <property type="entry name" value="Diverse_Substrate_Transporter"/>
</dbReference>
<dbReference type="PANTHER" id="PTHR42920">
    <property type="entry name" value="OS03G0707200 PROTEIN-RELATED"/>
    <property type="match status" value="1"/>
</dbReference>
<gene>
    <name evidence="8" type="ORF">BDD14_0951</name>
</gene>
<evidence type="ECO:0000313" key="8">
    <source>
        <dbReference type="EMBL" id="RZU39566.1"/>
    </source>
</evidence>
<evidence type="ECO:0000256" key="6">
    <source>
        <dbReference type="SAM" id="Phobius"/>
    </source>
</evidence>
<dbReference type="OrthoDB" id="9804865at2"/>
<sequence length="307" mass="32276">MSRLTPSALAHLLLLAVVALWGFTFVLVKDALHDASPLLFNLLRMSLAAMALAIMNHRQLRKISRRTVAAGAIVGIFLAAGYQFQTAGLARTTAAKSAFITGLVVVFVPLLTAIPGLRPQSAPAPGIVTVLGAFLAFSGLLLLTTPTGTRWSNLFSSIGPGDLLTLLCAIAFAGHLLALAHTSPRVPIPQLATLQILVAALIMAVTLPFGGPVSLSITPRLVVAVVITGLFATAAAFTIQSWAQQHLPPAHTALLLTLEPVFAWLTSFFFLGERLSSRSLTGALLILTGILLTELLPSPSPISEHPL</sequence>
<evidence type="ECO:0000256" key="4">
    <source>
        <dbReference type="ARBA" id="ARBA00022989"/>
    </source>
</evidence>
<keyword evidence="5 6" id="KW-0472">Membrane</keyword>
<keyword evidence="4 6" id="KW-1133">Transmembrane helix</keyword>
<dbReference type="RefSeq" id="WP_130417754.1">
    <property type="nucleotide sequence ID" value="NZ_SHKW01000001.1"/>
</dbReference>
<dbReference type="GO" id="GO:0005886">
    <property type="term" value="C:plasma membrane"/>
    <property type="evidence" value="ECO:0007669"/>
    <property type="project" value="UniProtKB-SubCell"/>
</dbReference>
<dbReference type="EMBL" id="SHKW01000001">
    <property type="protein sequence ID" value="RZU39566.1"/>
    <property type="molecule type" value="Genomic_DNA"/>
</dbReference>
<keyword evidence="3 6" id="KW-0812">Transmembrane</keyword>
<organism evidence="8 9">
    <name type="scientific">Edaphobacter modestus</name>
    <dbReference type="NCBI Taxonomy" id="388466"/>
    <lineage>
        <taxon>Bacteria</taxon>
        <taxon>Pseudomonadati</taxon>
        <taxon>Acidobacteriota</taxon>
        <taxon>Terriglobia</taxon>
        <taxon>Terriglobales</taxon>
        <taxon>Acidobacteriaceae</taxon>
        <taxon>Edaphobacter</taxon>
    </lineage>
</organism>
<keyword evidence="9" id="KW-1185">Reference proteome</keyword>
<proteinExistence type="predicted"/>
<dbReference type="Proteomes" id="UP000292958">
    <property type="component" value="Unassembled WGS sequence"/>
</dbReference>
<evidence type="ECO:0000259" key="7">
    <source>
        <dbReference type="Pfam" id="PF00892"/>
    </source>
</evidence>
<feature type="transmembrane region" description="Helical" evidence="6">
    <location>
        <begin position="97"/>
        <end position="117"/>
    </location>
</feature>
<dbReference type="Pfam" id="PF00892">
    <property type="entry name" value="EamA"/>
    <property type="match status" value="2"/>
</dbReference>
<dbReference type="InterPro" id="IPR000620">
    <property type="entry name" value="EamA_dom"/>
</dbReference>
<dbReference type="AlphaFoldDB" id="A0A4V2G454"/>
<evidence type="ECO:0000256" key="1">
    <source>
        <dbReference type="ARBA" id="ARBA00004651"/>
    </source>
</evidence>
<feature type="transmembrane region" description="Helical" evidence="6">
    <location>
        <begin position="277"/>
        <end position="296"/>
    </location>
</feature>
<feature type="transmembrane region" description="Helical" evidence="6">
    <location>
        <begin position="124"/>
        <end position="143"/>
    </location>
</feature>
<evidence type="ECO:0000256" key="5">
    <source>
        <dbReference type="ARBA" id="ARBA00023136"/>
    </source>
</evidence>
<feature type="transmembrane region" description="Helical" evidence="6">
    <location>
        <begin position="163"/>
        <end position="180"/>
    </location>
</feature>
<comment type="subcellular location">
    <subcellularLocation>
        <location evidence="1">Cell membrane</location>
        <topology evidence="1">Multi-pass membrane protein</topology>
    </subcellularLocation>
</comment>
<feature type="domain" description="EamA" evidence="7">
    <location>
        <begin position="10"/>
        <end position="144"/>
    </location>
</feature>
<feature type="transmembrane region" description="Helical" evidence="6">
    <location>
        <begin position="192"/>
        <end position="211"/>
    </location>
</feature>
<keyword evidence="2" id="KW-1003">Cell membrane</keyword>
<evidence type="ECO:0000256" key="3">
    <source>
        <dbReference type="ARBA" id="ARBA00022692"/>
    </source>
</evidence>
<comment type="caution">
    <text evidence="8">The sequence shown here is derived from an EMBL/GenBank/DDBJ whole genome shotgun (WGS) entry which is preliminary data.</text>
</comment>
<dbReference type="PANTHER" id="PTHR42920:SF5">
    <property type="entry name" value="EAMA DOMAIN-CONTAINING PROTEIN"/>
    <property type="match status" value="1"/>
</dbReference>
<protein>
    <submittedName>
        <fullName evidence="8">EamA-like transporter family protein</fullName>
    </submittedName>
</protein>
<feature type="domain" description="EamA" evidence="7">
    <location>
        <begin position="160"/>
        <end position="293"/>
    </location>
</feature>
<dbReference type="SUPFAM" id="SSF103481">
    <property type="entry name" value="Multidrug resistance efflux transporter EmrE"/>
    <property type="match status" value="2"/>
</dbReference>
<evidence type="ECO:0000313" key="9">
    <source>
        <dbReference type="Proteomes" id="UP000292958"/>
    </source>
</evidence>
<feature type="transmembrane region" description="Helical" evidence="6">
    <location>
        <begin position="217"/>
        <end position="239"/>
    </location>
</feature>
<dbReference type="Gene3D" id="1.10.3730.20">
    <property type="match status" value="1"/>
</dbReference>
<accession>A0A4V2G454</accession>
<feature type="transmembrane region" description="Helical" evidence="6">
    <location>
        <begin position="251"/>
        <end position="271"/>
    </location>
</feature>
<name>A0A4V2G454_9BACT</name>